<dbReference type="Pfam" id="PF03717">
    <property type="entry name" value="PBP_dimer"/>
    <property type="match status" value="1"/>
</dbReference>
<proteinExistence type="inferred from homology"/>
<comment type="similarity">
    <text evidence="2">Belongs to the class-D beta-lactamase family.</text>
</comment>
<evidence type="ECO:0000256" key="4">
    <source>
        <dbReference type="ARBA" id="ARBA00022645"/>
    </source>
</evidence>
<organism evidence="9 10">
    <name type="scientific">Desulfobulbus oralis</name>
    <dbReference type="NCBI Taxonomy" id="1986146"/>
    <lineage>
        <taxon>Bacteria</taxon>
        <taxon>Pseudomonadati</taxon>
        <taxon>Thermodesulfobacteriota</taxon>
        <taxon>Desulfobulbia</taxon>
        <taxon>Desulfobulbales</taxon>
        <taxon>Desulfobulbaceae</taxon>
        <taxon>Desulfobulbus</taxon>
    </lineage>
</organism>
<dbReference type="GO" id="GO:0046677">
    <property type="term" value="P:response to antibiotic"/>
    <property type="evidence" value="ECO:0007669"/>
    <property type="project" value="UniProtKB-KW"/>
</dbReference>
<protein>
    <recommendedName>
        <fullName evidence="3">beta-lactamase</fullName>
        <ecNumber evidence="3">3.5.2.6</ecNumber>
    </recommendedName>
</protein>
<name>A0A2L1GKY5_9BACT</name>
<accession>A0A2L1GKY5</accession>
<dbReference type="GO" id="GO:0008800">
    <property type="term" value="F:beta-lactamase activity"/>
    <property type="evidence" value="ECO:0007669"/>
    <property type="project" value="UniProtKB-EC"/>
</dbReference>
<evidence type="ECO:0000256" key="3">
    <source>
        <dbReference type="ARBA" id="ARBA00012865"/>
    </source>
</evidence>
<dbReference type="InterPro" id="IPR005311">
    <property type="entry name" value="PBP_dimer"/>
</dbReference>
<evidence type="ECO:0000313" key="10">
    <source>
        <dbReference type="Proteomes" id="UP000239867"/>
    </source>
</evidence>
<dbReference type="GO" id="GO:0005886">
    <property type="term" value="C:plasma membrane"/>
    <property type="evidence" value="ECO:0007669"/>
    <property type="project" value="TreeGrafter"/>
</dbReference>
<reference evidence="9" key="2">
    <citation type="journal article" date="2018" name="MBio">
        <title>Insights into the evolution of host association through the isolation and characterization of a novel human periodontal pathobiont, Desulfobulbus oralis.</title>
        <authorList>
            <person name="Cross K.L."/>
            <person name="Chirania P."/>
            <person name="Xiong W."/>
            <person name="Beall C.J."/>
            <person name="Elkins J.G."/>
            <person name="Giannone R.J."/>
            <person name="Griffen A.L."/>
            <person name="Guss A.M."/>
            <person name="Hettich R.L."/>
            <person name="Joshi S.S."/>
            <person name="Mokrzan E.M."/>
            <person name="Martin R.K."/>
            <person name="Zhulin I.B."/>
            <person name="Leys E.J."/>
            <person name="Podar M."/>
        </authorList>
    </citation>
    <scope>NUCLEOTIDE SEQUENCE [LARGE SCALE GENOMIC DNA]</scope>
    <source>
        <strain evidence="9">ORNL</strain>
    </source>
</reference>
<dbReference type="SUPFAM" id="SSF54184">
    <property type="entry name" value="Penicillin-binding protein 2x (pbp-2x), c-terminal domain"/>
    <property type="match status" value="1"/>
</dbReference>
<gene>
    <name evidence="9" type="ORF">CAY53_01440</name>
</gene>
<evidence type="ECO:0000259" key="8">
    <source>
        <dbReference type="PROSITE" id="PS51178"/>
    </source>
</evidence>
<dbReference type="InterPro" id="IPR005543">
    <property type="entry name" value="PASTA_dom"/>
</dbReference>
<dbReference type="Gene3D" id="3.90.1310.10">
    <property type="entry name" value="Penicillin-binding protein 2a (Domain 2)"/>
    <property type="match status" value="1"/>
</dbReference>
<dbReference type="PANTHER" id="PTHR30627:SF6">
    <property type="entry name" value="BETA-LACTAMASE YBXI-RELATED"/>
    <property type="match status" value="1"/>
</dbReference>
<dbReference type="CDD" id="cd06575">
    <property type="entry name" value="PASTA_Pbp2x-like_2"/>
    <property type="match status" value="1"/>
</dbReference>
<dbReference type="PANTHER" id="PTHR30627">
    <property type="entry name" value="PEPTIDOGLYCAN D,D-TRANSPEPTIDASE"/>
    <property type="match status" value="1"/>
</dbReference>
<dbReference type="EMBL" id="CP021255">
    <property type="protein sequence ID" value="AVD70314.1"/>
    <property type="molecule type" value="Genomic_DNA"/>
</dbReference>
<dbReference type="AlphaFoldDB" id="A0A2L1GKY5"/>
<dbReference type="InterPro" id="IPR012338">
    <property type="entry name" value="Beta-lactam/transpept-like"/>
</dbReference>
<dbReference type="OrthoDB" id="9789078at2"/>
<keyword evidence="4" id="KW-0645">Protease</keyword>
<dbReference type="Gene3D" id="3.40.710.10">
    <property type="entry name" value="DD-peptidase/beta-lactamase superfamily"/>
    <property type="match status" value="1"/>
</dbReference>
<dbReference type="PROSITE" id="PS51178">
    <property type="entry name" value="PASTA"/>
    <property type="match status" value="1"/>
</dbReference>
<dbReference type="InterPro" id="IPR036138">
    <property type="entry name" value="PBP_dimer_sf"/>
</dbReference>
<reference evidence="9" key="1">
    <citation type="submission" date="2017-05" db="EMBL/GenBank/DDBJ databases">
        <authorList>
            <person name="Song R."/>
            <person name="Chenine A.L."/>
            <person name="Ruprecht R.M."/>
        </authorList>
    </citation>
    <scope>NUCLEOTIDE SEQUENCE</scope>
    <source>
        <strain evidence="9">ORNL</strain>
    </source>
</reference>
<dbReference type="SUPFAM" id="SSF56601">
    <property type="entry name" value="beta-lactamase/transpeptidase-like"/>
    <property type="match status" value="1"/>
</dbReference>
<dbReference type="SUPFAM" id="SSF56519">
    <property type="entry name" value="Penicillin binding protein dimerisation domain"/>
    <property type="match status" value="1"/>
</dbReference>
<keyword evidence="10" id="KW-1185">Reference proteome</keyword>
<evidence type="ECO:0000256" key="7">
    <source>
        <dbReference type="ARBA" id="ARBA00023251"/>
    </source>
</evidence>
<dbReference type="EC" id="3.5.2.6" evidence="3"/>
<evidence type="ECO:0000256" key="5">
    <source>
        <dbReference type="ARBA" id="ARBA00022729"/>
    </source>
</evidence>
<dbReference type="GO" id="GO:0071555">
    <property type="term" value="P:cell wall organization"/>
    <property type="evidence" value="ECO:0007669"/>
    <property type="project" value="TreeGrafter"/>
</dbReference>
<keyword evidence="4" id="KW-0121">Carboxypeptidase</keyword>
<evidence type="ECO:0000256" key="6">
    <source>
        <dbReference type="ARBA" id="ARBA00022801"/>
    </source>
</evidence>
<comment type="catalytic activity">
    <reaction evidence="1">
        <text>a beta-lactam + H2O = a substituted beta-amino acid</text>
        <dbReference type="Rhea" id="RHEA:20401"/>
        <dbReference type="ChEBI" id="CHEBI:15377"/>
        <dbReference type="ChEBI" id="CHEBI:35627"/>
        <dbReference type="ChEBI" id="CHEBI:140347"/>
        <dbReference type="EC" id="3.5.2.6"/>
    </reaction>
</comment>
<evidence type="ECO:0000313" key="9">
    <source>
        <dbReference type="EMBL" id="AVD70314.1"/>
    </source>
</evidence>
<dbReference type="GO" id="GO:0004180">
    <property type="term" value="F:carboxypeptidase activity"/>
    <property type="evidence" value="ECO:0007669"/>
    <property type="project" value="UniProtKB-KW"/>
</dbReference>
<evidence type="ECO:0000256" key="2">
    <source>
        <dbReference type="ARBA" id="ARBA00007898"/>
    </source>
</evidence>
<dbReference type="Proteomes" id="UP000239867">
    <property type="component" value="Chromosome"/>
</dbReference>
<keyword evidence="6" id="KW-0378">Hydrolase</keyword>
<dbReference type="KEGG" id="deo:CAY53_01440"/>
<keyword evidence="7" id="KW-0046">Antibiotic resistance</keyword>
<dbReference type="GO" id="GO:0008658">
    <property type="term" value="F:penicillin binding"/>
    <property type="evidence" value="ECO:0007669"/>
    <property type="project" value="InterPro"/>
</dbReference>
<keyword evidence="5" id="KW-0732">Signal</keyword>
<feature type="domain" description="PASTA" evidence="8">
    <location>
        <begin position="547"/>
        <end position="606"/>
    </location>
</feature>
<sequence length="607" mass="66625">MAKIAVSPKSNRSRLFKIFAGLILLTATGAVLYGIPPFLLDISRITQSAVGKMPHESAGENAAPAILRGSVYDQGFNELAVSYRLYTLNVRPADMTDHRATAQALAQVTGRPAADLEGSLKSSRQSLRLMDDLDERQAAAIEGLHLPGVFCVPVEYRFYPAHTAASHVLGFMDGRTGLAGVEGRYDAVLSSRTVRNSNIPAIDFKGQQILGAESVDLILTLDLRLQRQLEQMVREYLAAQGLGKGMGLLLEPGSGRVLALVNQPAFNPNYFWKARDDNRVNRIYSQLLDRDLIRPIMARAAAIERGGLDGAPLLPATVAAPDYGFSGDMLHDFARRIRLFDSVSDNWEGGASQDNREGSQEAVTGVQIGATLASLVNGGWRINPFVVDSIYDHGSRTRFYRKNEGDSRAHVLDPALSVKVRRDLFSCWVSTADNKILYRAEKRQDGSAGELRGYSIQRLFAGMVPAQYPRYLLVIAVETSEMQPRQGSAVTQTDSLVQLGRSMLSYVQNHPPQVAPTEEPPPRNEENKNQFFISRRLAAPKTPEEVAARAATMPALRGLSLRKALRKMDPYKMKVNITGRGRVVAQYPLAGSPLHGANECALTLDER</sequence>
<evidence type="ECO:0000256" key="1">
    <source>
        <dbReference type="ARBA" id="ARBA00001526"/>
    </source>
</evidence>
<dbReference type="InterPro" id="IPR050515">
    <property type="entry name" value="Beta-lactam/transpept"/>
</dbReference>